<feature type="transmembrane region" description="Helical" evidence="1">
    <location>
        <begin position="23"/>
        <end position="56"/>
    </location>
</feature>
<evidence type="ECO:0000256" key="1">
    <source>
        <dbReference type="SAM" id="Phobius"/>
    </source>
</evidence>
<reference evidence="2" key="1">
    <citation type="submission" date="2021-03" db="EMBL/GenBank/DDBJ databases">
        <title>Taxonomic study of Clostridium polyendosporum from meadow-gley soil under rice.</title>
        <authorList>
            <person name="Kobayashi H."/>
            <person name="Tanizawa Y."/>
            <person name="Yagura M."/>
        </authorList>
    </citation>
    <scope>NUCLEOTIDE SEQUENCE</scope>
    <source>
        <strain evidence="2">JCM 30710</strain>
    </source>
</reference>
<gene>
    <name evidence="2" type="ORF">CPJCM30710_20980</name>
</gene>
<evidence type="ECO:0000313" key="3">
    <source>
        <dbReference type="Proteomes" id="UP000679179"/>
    </source>
</evidence>
<dbReference type="EMBL" id="BOPZ01000017">
    <property type="protein sequence ID" value="GIM29432.1"/>
    <property type="molecule type" value="Genomic_DNA"/>
</dbReference>
<sequence>MDQFKEQFVTTEDLGLYKLANGGMIVCLIFTLLCMTLGGVIPGLIFLVSSGIIFYAKRFLYVEYEYSITNGEVDIDSLFEAKSRKPKITFNMKEVSLFTPLESNEYKDFTNKPEKIINAVPKGNNSKVYAALVTEGNQRAQVLFVPNDEFIDTCRLFNPKAVKKN</sequence>
<keyword evidence="3" id="KW-1185">Reference proteome</keyword>
<evidence type="ECO:0000313" key="2">
    <source>
        <dbReference type="EMBL" id="GIM29432.1"/>
    </source>
</evidence>
<comment type="caution">
    <text evidence="2">The sequence shown here is derived from an EMBL/GenBank/DDBJ whole genome shotgun (WGS) entry which is preliminary data.</text>
</comment>
<dbReference type="Proteomes" id="UP000679179">
    <property type="component" value="Unassembled WGS sequence"/>
</dbReference>
<keyword evidence="1" id="KW-1133">Transmembrane helix</keyword>
<dbReference type="AlphaFoldDB" id="A0A919VGQ7"/>
<organism evidence="2 3">
    <name type="scientific">Clostridium polyendosporum</name>
    <dbReference type="NCBI Taxonomy" id="69208"/>
    <lineage>
        <taxon>Bacteria</taxon>
        <taxon>Bacillati</taxon>
        <taxon>Bacillota</taxon>
        <taxon>Clostridia</taxon>
        <taxon>Eubacteriales</taxon>
        <taxon>Clostridiaceae</taxon>
        <taxon>Clostridium</taxon>
    </lineage>
</organism>
<protein>
    <submittedName>
        <fullName evidence="2">Uncharacterized protein</fullName>
    </submittedName>
</protein>
<proteinExistence type="predicted"/>
<keyword evidence="1" id="KW-0472">Membrane</keyword>
<dbReference type="RefSeq" id="WP_212904132.1">
    <property type="nucleotide sequence ID" value="NZ_BOPZ01000017.1"/>
</dbReference>
<accession>A0A919VGQ7</accession>
<name>A0A919VGQ7_9CLOT</name>
<keyword evidence="1" id="KW-0812">Transmembrane</keyword>